<proteinExistence type="inferred from homology"/>
<evidence type="ECO:0000313" key="4">
    <source>
        <dbReference type="EMBL" id="SHH22688.1"/>
    </source>
</evidence>
<dbReference type="Proteomes" id="UP000183954">
    <property type="component" value="Unassembled WGS sequence"/>
</dbReference>
<evidence type="ECO:0000256" key="1">
    <source>
        <dbReference type="ARBA" id="ARBA00008520"/>
    </source>
</evidence>
<keyword evidence="4" id="KW-0762">Sugar transport</keyword>
<dbReference type="SUPFAM" id="SSF53850">
    <property type="entry name" value="Periplasmic binding protein-like II"/>
    <property type="match status" value="1"/>
</dbReference>
<dbReference type="Gene3D" id="3.40.190.10">
    <property type="entry name" value="Periplasmic binding protein-like II"/>
    <property type="match status" value="1"/>
</dbReference>
<dbReference type="PANTHER" id="PTHR30061">
    <property type="entry name" value="MALTOSE-BINDING PERIPLASMIC PROTEIN"/>
    <property type="match status" value="1"/>
</dbReference>
<dbReference type="GO" id="GO:1901982">
    <property type="term" value="F:maltose binding"/>
    <property type="evidence" value="ECO:0007669"/>
    <property type="project" value="TreeGrafter"/>
</dbReference>
<reference evidence="5" key="1">
    <citation type="submission" date="2016-11" db="EMBL/GenBank/DDBJ databases">
        <authorList>
            <person name="Varghese N."/>
            <person name="Submissions S."/>
        </authorList>
    </citation>
    <scope>NUCLEOTIDE SEQUENCE [LARGE SCALE GENOMIC DNA]</scope>
    <source>
        <strain evidence="5">DSM 15449</strain>
    </source>
</reference>
<sequence length="408" mass="43477">MKNHEWSAVRVMDSAWRLGVSQVFYILVSFILVTGCSSAPQTGQPGGPAPSVVDIWHSLQGAEADALEGQVQTIVKTNPEVIVKLNYVPAQNFAAFSYQAEAGGEGPEIFIASREIIHELYGQGALTPAAHNDKEAFPATLTAFRFGEVEYALPWMTDIPLLYFRTDTASVPASLAELFSVNGISIASPDTATLSAWWNGQGGRFMNAGNISLNDPNNLAFLQQILTWRSTNVLRIDPAALTAFANGQTPYVIAGASTAKQLTQLNVPWGSMPLSDLLGGQGQALIGTTLGIANSAIKTTPAMLDAIQTVEKALLSPEVEAAMQVAGSLLPANMSYYGRPEAQKGVFPQANIALTKAWVLEGNGQEWKLIPLQNEAWSNVLAGNATPEDALNNAQEQAGKVLSVKGQP</sequence>
<evidence type="ECO:0000256" key="3">
    <source>
        <dbReference type="ARBA" id="ARBA00022729"/>
    </source>
</evidence>
<dbReference type="OrthoDB" id="9808332at2"/>
<dbReference type="AlphaFoldDB" id="A0A1M5R943"/>
<gene>
    <name evidence="4" type="ORF">SAMN02746098_00491</name>
</gene>
<dbReference type="RefSeq" id="WP_084110127.1">
    <property type="nucleotide sequence ID" value="NZ_FQXJ01000003.1"/>
</dbReference>
<evidence type="ECO:0000313" key="5">
    <source>
        <dbReference type="Proteomes" id="UP000183954"/>
    </source>
</evidence>
<dbReference type="STRING" id="1121420.SAMN02746098_00491"/>
<keyword evidence="2" id="KW-0813">Transport</keyword>
<evidence type="ECO:0000256" key="2">
    <source>
        <dbReference type="ARBA" id="ARBA00022448"/>
    </source>
</evidence>
<dbReference type="EMBL" id="FQXJ01000003">
    <property type="protein sequence ID" value="SHH22688.1"/>
    <property type="molecule type" value="Genomic_DNA"/>
</dbReference>
<accession>A0A1M5R943</accession>
<keyword evidence="5" id="KW-1185">Reference proteome</keyword>
<dbReference type="GO" id="GO:0042956">
    <property type="term" value="P:maltodextrin transmembrane transport"/>
    <property type="evidence" value="ECO:0007669"/>
    <property type="project" value="TreeGrafter"/>
</dbReference>
<dbReference type="GO" id="GO:0015768">
    <property type="term" value="P:maltose transport"/>
    <property type="evidence" value="ECO:0007669"/>
    <property type="project" value="TreeGrafter"/>
</dbReference>
<dbReference type="GO" id="GO:0055052">
    <property type="term" value="C:ATP-binding cassette (ABC) transporter complex, substrate-binding subunit-containing"/>
    <property type="evidence" value="ECO:0007669"/>
    <property type="project" value="TreeGrafter"/>
</dbReference>
<dbReference type="PANTHER" id="PTHR30061:SF50">
    <property type="entry name" value="MALTOSE_MALTODEXTRIN-BINDING PERIPLASMIC PROTEIN"/>
    <property type="match status" value="1"/>
</dbReference>
<comment type="similarity">
    <text evidence="1">Belongs to the bacterial solute-binding protein 1 family.</text>
</comment>
<keyword evidence="3" id="KW-0732">Signal</keyword>
<organism evidence="4 5">
    <name type="scientific">Desulfosporosinus lacus DSM 15449</name>
    <dbReference type="NCBI Taxonomy" id="1121420"/>
    <lineage>
        <taxon>Bacteria</taxon>
        <taxon>Bacillati</taxon>
        <taxon>Bacillota</taxon>
        <taxon>Clostridia</taxon>
        <taxon>Eubacteriales</taxon>
        <taxon>Desulfitobacteriaceae</taxon>
        <taxon>Desulfosporosinus</taxon>
    </lineage>
</organism>
<name>A0A1M5R943_9FIRM</name>
<protein>
    <submittedName>
        <fullName evidence="4">Multiple sugar transport system substrate-binding protein</fullName>
    </submittedName>
</protein>